<reference evidence="2" key="1">
    <citation type="journal article" date="2024" name="IScience">
        <title>Strigolactones Initiate the Formation of Haustorium-like Structures in Castilleja.</title>
        <authorList>
            <person name="Buerger M."/>
            <person name="Peterson D."/>
            <person name="Chory J."/>
        </authorList>
    </citation>
    <scope>NUCLEOTIDE SEQUENCE [LARGE SCALE GENOMIC DNA]</scope>
</reference>
<evidence type="ECO:0000313" key="1">
    <source>
        <dbReference type="EMBL" id="KAL3652126.1"/>
    </source>
</evidence>
<keyword evidence="2" id="KW-1185">Reference proteome</keyword>
<gene>
    <name evidence="1" type="ORF">CASFOL_001807</name>
</gene>
<comment type="caution">
    <text evidence="1">The sequence shown here is derived from an EMBL/GenBank/DDBJ whole genome shotgun (WGS) entry which is preliminary data.</text>
</comment>
<proteinExistence type="predicted"/>
<sequence>MSQPLLGPPLAESSLRCDHHYYRSLRCSLSSTAEPLLRVVPPS</sequence>
<name>A0ABD3ED68_9LAMI</name>
<dbReference type="AlphaFoldDB" id="A0ABD3ED68"/>
<dbReference type="Proteomes" id="UP001632038">
    <property type="component" value="Unassembled WGS sequence"/>
</dbReference>
<protein>
    <submittedName>
        <fullName evidence="1">Uncharacterized protein</fullName>
    </submittedName>
</protein>
<accession>A0ABD3ED68</accession>
<evidence type="ECO:0000313" key="2">
    <source>
        <dbReference type="Proteomes" id="UP001632038"/>
    </source>
</evidence>
<organism evidence="1 2">
    <name type="scientific">Castilleja foliolosa</name>
    <dbReference type="NCBI Taxonomy" id="1961234"/>
    <lineage>
        <taxon>Eukaryota</taxon>
        <taxon>Viridiplantae</taxon>
        <taxon>Streptophyta</taxon>
        <taxon>Embryophyta</taxon>
        <taxon>Tracheophyta</taxon>
        <taxon>Spermatophyta</taxon>
        <taxon>Magnoliopsida</taxon>
        <taxon>eudicotyledons</taxon>
        <taxon>Gunneridae</taxon>
        <taxon>Pentapetalae</taxon>
        <taxon>asterids</taxon>
        <taxon>lamiids</taxon>
        <taxon>Lamiales</taxon>
        <taxon>Orobanchaceae</taxon>
        <taxon>Pedicularideae</taxon>
        <taxon>Castillejinae</taxon>
        <taxon>Castilleja</taxon>
    </lineage>
</organism>
<dbReference type="EMBL" id="JAVIJP010000005">
    <property type="protein sequence ID" value="KAL3652126.1"/>
    <property type="molecule type" value="Genomic_DNA"/>
</dbReference>